<dbReference type="EMBL" id="JBHRSL010000004">
    <property type="protein sequence ID" value="MFC3051813.1"/>
    <property type="molecule type" value="Genomic_DNA"/>
</dbReference>
<dbReference type="RefSeq" id="WP_194215278.1">
    <property type="nucleotide sequence ID" value="NZ_CP061205.1"/>
</dbReference>
<evidence type="ECO:0008006" key="3">
    <source>
        <dbReference type="Google" id="ProtNLM"/>
    </source>
</evidence>
<accession>A0ABV7D3R9</accession>
<evidence type="ECO:0000313" key="2">
    <source>
        <dbReference type="Proteomes" id="UP001595444"/>
    </source>
</evidence>
<sequence>MTQPSTAKPAKKPAPFSLRLTKDEKAKLVRRAKGKPLGAFIKAQLFEGNRAAITKSDAATVLAILGSSDLARSMACIAKAAEIGALPVTEELSEQLEQACTDIRTMRAALLRKLGVRPQ</sequence>
<evidence type="ECO:0000313" key="1">
    <source>
        <dbReference type="EMBL" id="MFC3051813.1"/>
    </source>
</evidence>
<comment type="caution">
    <text evidence="1">The sequence shown here is derived from an EMBL/GenBank/DDBJ whole genome shotgun (WGS) entry which is preliminary data.</text>
</comment>
<reference evidence="2" key="1">
    <citation type="journal article" date="2019" name="Int. J. Syst. Evol. Microbiol.">
        <title>The Global Catalogue of Microorganisms (GCM) 10K type strain sequencing project: providing services to taxonomists for standard genome sequencing and annotation.</title>
        <authorList>
            <consortium name="The Broad Institute Genomics Platform"/>
            <consortium name="The Broad Institute Genome Sequencing Center for Infectious Disease"/>
            <person name="Wu L."/>
            <person name="Ma J."/>
        </authorList>
    </citation>
    <scope>NUCLEOTIDE SEQUENCE [LARGE SCALE GENOMIC DNA]</scope>
    <source>
        <strain evidence="2">KCTC 62164</strain>
    </source>
</reference>
<name>A0ABV7D3R9_9PROT</name>
<dbReference type="Proteomes" id="UP001595444">
    <property type="component" value="Unassembled WGS sequence"/>
</dbReference>
<gene>
    <name evidence="1" type="ORF">ACFOKA_07850</name>
</gene>
<keyword evidence="2" id="KW-1185">Reference proteome</keyword>
<proteinExistence type="predicted"/>
<organism evidence="1 2">
    <name type="scientific">Kordiimonas pumila</name>
    <dbReference type="NCBI Taxonomy" id="2161677"/>
    <lineage>
        <taxon>Bacteria</taxon>
        <taxon>Pseudomonadati</taxon>
        <taxon>Pseudomonadota</taxon>
        <taxon>Alphaproteobacteria</taxon>
        <taxon>Kordiimonadales</taxon>
        <taxon>Kordiimonadaceae</taxon>
        <taxon>Kordiimonas</taxon>
    </lineage>
</organism>
<protein>
    <recommendedName>
        <fullName evidence="3">Mobilization protein</fullName>
    </recommendedName>
</protein>